<feature type="transmembrane region" description="Helical" evidence="2">
    <location>
        <begin position="1244"/>
        <end position="1267"/>
    </location>
</feature>
<feature type="transmembrane region" description="Helical" evidence="2">
    <location>
        <begin position="489"/>
        <end position="510"/>
    </location>
</feature>
<feature type="transmembrane region" description="Helical" evidence="2">
    <location>
        <begin position="128"/>
        <end position="149"/>
    </location>
</feature>
<feature type="transmembrane region" description="Helical" evidence="2">
    <location>
        <begin position="379"/>
        <end position="400"/>
    </location>
</feature>
<dbReference type="PANTHER" id="PTHR47049:SF2">
    <property type="entry name" value="PIEZO-TYPE MECHANOSENSITIVE ION CHANNEL HOMOLOG"/>
    <property type="match status" value="1"/>
</dbReference>
<dbReference type="InterPro" id="IPR056769">
    <property type="entry name" value="Piezo_TM1-24"/>
</dbReference>
<feature type="transmembrane region" description="Helical" evidence="2">
    <location>
        <begin position="266"/>
        <end position="287"/>
    </location>
</feature>
<dbReference type="PANTHER" id="PTHR47049">
    <property type="entry name" value="PIEZO-TYPE MECHANOSENSITIVE ION CHANNEL HOMOLOG"/>
    <property type="match status" value="1"/>
</dbReference>
<dbReference type="InterPro" id="IPR031805">
    <property type="entry name" value="Piezo_TM25-28"/>
</dbReference>
<evidence type="ECO:0000313" key="8">
    <source>
        <dbReference type="Proteomes" id="UP001367676"/>
    </source>
</evidence>
<dbReference type="Pfam" id="PF23188">
    <property type="entry name" value="THU_Piezo1"/>
    <property type="match status" value="1"/>
</dbReference>
<keyword evidence="2" id="KW-0472">Membrane</keyword>
<evidence type="ECO:0000259" key="3">
    <source>
        <dbReference type="Pfam" id="PF15917"/>
    </source>
</evidence>
<feature type="transmembrane region" description="Helical" evidence="2">
    <location>
        <begin position="332"/>
        <end position="350"/>
    </location>
</feature>
<feature type="transmembrane region" description="Helical" evidence="2">
    <location>
        <begin position="1032"/>
        <end position="1054"/>
    </location>
</feature>
<feature type="transmembrane region" description="Helical" evidence="2">
    <location>
        <begin position="917"/>
        <end position="934"/>
    </location>
</feature>
<dbReference type="Pfam" id="PF24874">
    <property type="entry name" value="Piezo_THU9_anchor"/>
    <property type="match status" value="1"/>
</dbReference>
<dbReference type="GO" id="GO:0008381">
    <property type="term" value="F:mechanosensitive monoatomic ion channel activity"/>
    <property type="evidence" value="ECO:0007669"/>
    <property type="project" value="InterPro"/>
</dbReference>
<reference evidence="7 8" key="1">
    <citation type="submission" date="2024-03" db="EMBL/GenBank/DDBJ databases">
        <title>Adaptation during the transition from Ophiocordyceps entomopathogen to insect associate is accompanied by gene loss and intensified selection.</title>
        <authorList>
            <person name="Ward C.M."/>
            <person name="Onetto C.A."/>
            <person name="Borneman A.R."/>
        </authorList>
    </citation>
    <scope>NUCLEOTIDE SEQUENCE [LARGE SCALE GENOMIC DNA]</scope>
    <source>
        <strain evidence="7">AWRI1</strain>
        <tissue evidence="7">Single Adult Female</tissue>
    </source>
</reference>
<dbReference type="EMBL" id="JBBCAQ010000037">
    <property type="protein sequence ID" value="KAK7573504.1"/>
    <property type="molecule type" value="Genomic_DNA"/>
</dbReference>
<feature type="domain" description="Piezo TM1-24" evidence="5">
    <location>
        <begin position="21"/>
        <end position="149"/>
    </location>
</feature>
<comment type="caution">
    <text evidence="7">The sequence shown here is derived from an EMBL/GenBank/DDBJ whole genome shotgun (WGS) entry which is preliminary data.</text>
</comment>
<dbReference type="Pfam" id="PF24871">
    <property type="entry name" value="Piezo_TM1-24"/>
    <property type="match status" value="1"/>
</dbReference>
<sequence>MHRWIDRGKRISSWFVSFLPVFTFFWIWALTFVFFIRGIDTRGLNVSIIKIIYVTLALVCVILFQFSRETWRKIIIQFWSIVILYVVFVFVLSLLFQIPSIRNIIQNFGITNEWQEDIGLHVYQMNELILFLLFELLIIIIIVILQILFKRTSIVASIHFGRLKDQQGEDKSILMHPEKIFFQVNAVNFFIVIAAVVSMVLKRTYRYIIIQLISVTAALILLLQMTMQLKSLRDSGNVNCTVGNTAVLVSRSKWIGIGKVTVDGTMFYNVVGYIWIIVLVTVHTIVVKEENIIAGLRQNSGWNPHKMFNDSTYIDADKDFASFTKYLFKYGFYRYGIEFTYICIVLLIQARLDVWAFIYCIWLIIFILSSSRILPTVWFLFKGFAVFIIPLQYAAALGLWPEKCFGFQWEDNELIRNAFLWLYLPLGKTKPDAYKLFWDLIVFLFVLCQANVFEFERENASSDSGRTSPSTYVPPDVAFVTKPRNTFGVFRYALFCSLPIISAITLFLAATSTITIFSAGYGIGFAIILWSTDYYFTDTFDRISRLWRYLIIFSVFMIFIKTVLQIPACIFMDVLVEHSCWIVQLLGMSCLRISTRTIAFLKVPLWSTAEMTENSCWYLPTTVGIEWDVCCFISLMFHNRFLQSNYYEEMAKQANLNAKFSDRAAKILEEFNDKELSDMRQKYHKNLEKIQKNMERLHQAQKRIRGIKISEPVTHQEAVTSGDYYMFQDADKPKMLDSESEEDQWSKEEPDSPHTPSVGKFMETVLTTDIEEALKLADGSASSSKSSSSKSSRSSAHSEKSKKCFKCECFSKEAIDLTEKIKAEQYEVERMKALEAKGKLPKETTVKRKLSRTGVVVENEKLKPTVEYRSKLKDNASSQLYQVPIYIRLLMSTYDLILSHFNTVCFISVLLLQMKNPTLFCLPLTMMVLFWGSLSVPRPTKRFWKIILTYTTCILLLECIARSVLIQYDYQWMHSKLYQLNQLFGIDKMEDNTIYYLIVILAVFLQSTGAVSMKNFFKKLLYDRYNRIPTDVYTSIFLCDFINIFVFVFGFAAVTEKREDGVTRYLAENKIPPAMLMLFIIQCVMIFIDRWIYLRKHVVAKLIFQFVQIVIVHFCLFLLLPAATLRRFNDLFFPSLWYSIKCIYLLLSAYQIRCGYSASAHGHALCQSYSVVNMYVYQIYLVIPFVYELRAVTDWMWTETTLTLSEWIGMEDIFCTVYQLKCWRNYDNKYSYSRGQKVANSAKFILGGGVVLLFFLVLLFPLAFFAFGRVAGEANIPHQMDISFRIGSYQPLFRSYSSDIKSLETLEWLKIKDLYRFYPSAVTFLSEFSADDVGVVRFSNYSALEWTFSPSFRDELLRSLQSS</sequence>
<feature type="domain" description="Piezo transmembrane helical unit" evidence="4">
    <location>
        <begin position="898"/>
        <end position="1006"/>
    </location>
</feature>
<feature type="domain" description="Piezo THU9 and anchor" evidence="6">
    <location>
        <begin position="1030"/>
        <end position="1266"/>
    </location>
</feature>
<feature type="transmembrane region" description="Helical" evidence="2">
    <location>
        <begin position="436"/>
        <end position="453"/>
    </location>
</feature>
<dbReference type="InterPro" id="IPR027272">
    <property type="entry name" value="Piezo"/>
</dbReference>
<evidence type="ECO:0000259" key="5">
    <source>
        <dbReference type="Pfam" id="PF24871"/>
    </source>
</evidence>
<feature type="transmembrane region" description="Helical" evidence="2">
    <location>
        <begin position="1074"/>
        <end position="1093"/>
    </location>
</feature>
<keyword evidence="2" id="KW-1133">Transmembrane helix</keyword>
<evidence type="ECO:0000259" key="6">
    <source>
        <dbReference type="Pfam" id="PF24874"/>
    </source>
</evidence>
<feature type="transmembrane region" description="Helical" evidence="2">
    <location>
        <begin position="516"/>
        <end position="537"/>
    </location>
</feature>
<feature type="transmembrane region" description="Helical" evidence="2">
    <location>
        <begin position="180"/>
        <end position="201"/>
    </location>
</feature>
<feature type="domain" description="Piezo TM25-28" evidence="3">
    <location>
        <begin position="489"/>
        <end position="748"/>
    </location>
</feature>
<organism evidence="7 8">
    <name type="scientific">Parthenolecanium corni</name>
    <dbReference type="NCBI Taxonomy" id="536013"/>
    <lineage>
        <taxon>Eukaryota</taxon>
        <taxon>Metazoa</taxon>
        <taxon>Ecdysozoa</taxon>
        <taxon>Arthropoda</taxon>
        <taxon>Hexapoda</taxon>
        <taxon>Insecta</taxon>
        <taxon>Pterygota</taxon>
        <taxon>Neoptera</taxon>
        <taxon>Paraneoptera</taxon>
        <taxon>Hemiptera</taxon>
        <taxon>Sternorrhyncha</taxon>
        <taxon>Coccoidea</taxon>
        <taxon>Coccidae</taxon>
        <taxon>Parthenolecanium</taxon>
    </lineage>
</organism>
<dbReference type="GO" id="GO:0016020">
    <property type="term" value="C:membrane"/>
    <property type="evidence" value="ECO:0007669"/>
    <property type="project" value="InterPro"/>
</dbReference>
<feature type="transmembrane region" description="Helical" evidence="2">
    <location>
        <begin position="1102"/>
        <end position="1123"/>
    </location>
</feature>
<name>A0AAN9T7L6_9HEMI</name>
<keyword evidence="8" id="KW-1185">Reference proteome</keyword>
<dbReference type="InterPro" id="IPR056768">
    <property type="entry name" value="THU_Piezo"/>
</dbReference>
<evidence type="ECO:0008006" key="9">
    <source>
        <dbReference type="Google" id="ProtNLM"/>
    </source>
</evidence>
<keyword evidence="2" id="KW-0812">Transmembrane</keyword>
<feature type="transmembrane region" description="Helical" evidence="2">
    <location>
        <begin position="1135"/>
        <end position="1152"/>
    </location>
</feature>
<evidence type="ECO:0000313" key="7">
    <source>
        <dbReference type="EMBL" id="KAK7573504.1"/>
    </source>
</evidence>
<feature type="transmembrane region" description="Helical" evidence="2">
    <location>
        <begin position="356"/>
        <end position="374"/>
    </location>
</feature>
<feature type="transmembrane region" description="Helical" evidence="2">
    <location>
        <begin position="74"/>
        <end position="96"/>
    </location>
</feature>
<dbReference type="InterPro" id="IPR056770">
    <property type="entry name" value="Piezo_THU9_anchor"/>
</dbReference>
<feature type="transmembrane region" description="Helical" evidence="2">
    <location>
        <begin position="946"/>
        <end position="968"/>
    </location>
</feature>
<accession>A0AAN9T7L6</accession>
<feature type="transmembrane region" description="Helical" evidence="2">
    <location>
        <begin position="1164"/>
        <end position="1187"/>
    </location>
</feature>
<evidence type="ECO:0000256" key="2">
    <source>
        <dbReference type="SAM" id="Phobius"/>
    </source>
</evidence>
<evidence type="ECO:0000259" key="4">
    <source>
        <dbReference type="Pfam" id="PF23188"/>
    </source>
</evidence>
<feature type="transmembrane region" description="Helical" evidence="2">
    <location>
        <begin position="549"/>
        <end position="575"/>
    </location>
</feature>
<protein>
    <recommendedName>
        <fullName evidence="9">Piezo-type mechanosensitive ion channel component</fullName>
    </recommendedName>
</protein>
<dbReference type="Pfam" id="PF15917">
    <property type="entry name" value="Piezo_TM25-28"/>
    <property type="match status" value="1"/>
</dbReference>
<gene>
    <name evidence="7" type="ORF">V9T40_010695</name>
</gene>
<feature type="transmembrane region" description="Helical" evidence="2">
    <location>
        <begin position="48"/>
        <end position="68"/>
    </location>
</feature>
<dbReference type="Proteomes" id="UP001367676">
    <property type="component" value="Unassembled WGS sequence"/>
</dbReference>
<proteinExistence type="predicted"/>
<feature type="transmembrane region" description="Helical" evidence="2">
    <location>
        <begin position="889"/>
        <end position="911"/>
    </location>
</feature>
<evidence type="ECO:0000256" key="1">
    <source>
        <dbReference type="SAM" id="MobiDB-lite"/>
    </source>
</evidence>
<feature type="region of interest" description="Disordered" evidence="1">
    <location>
        <begin position="735"/>
        <end position="759"/>
    </location>
</feature>
<feature type="transmembrane region" description="Helical" evidence="2">
    <location>
        <begin position="12"/>
        <end position="36"/>
    </location>
</feature>
<feature type="transmembrane region" description="Helical" evidence="2">
    <location>
        <begin position="208"/>
        <end position="227"/>
    </location>
</feature>
<feature type="transmembrane region" description="Helical" evidence="2">
    <location>
        <begin position="993"/>
        <end position="1011"/>
    </location>
</feature>